<dbReference type="InterPro" id="IPR006664">
    <property type="entry name" value="OMP_bac"/>
</dbReference>
<gene>
    <name evidence="14" type="ORF">OF897_14650</name>
</gene>
<dbReference type="PROSITE" id="PS00018">
    <property type="entry name" value="EF_HAND_1"/>
    <property type="match status" value="1"/>
</dbReference>
<dbReference type="InterPro" id="IPR003367">
    <property type="entry name" value="Thrombospondin_3-like_rpt"/>
</dbReference>
<feature type="signal peptide" evidence="12">
    <location>
        <begin position="1"/>
        <end position="21"/>
    </location>
</feature>
<dbReference type="InterPro" id="IPR011250">
    <property type="entry name" value="OMP/PagP_B-barrel"/>
</dbReference>
<comment type="caution">
    <text evidence="14">The sequence shown here is derived from an EMBL/GenBank/DDBJ whole genome shotgun (WGS) entry which is preliminary data.</text>
</comment>
<evidence type="ECO:0000313" key="14">
    <source>
        <dbReference type="EMBL" id="MCX8525157.1"/>
    </source>
</evidence>
<dbReference type="PROSITE" id="PS51123">
    <property type="entry name" value="OMPA_2"/>
    <property type="match status" value="1"/>
</dbReference>
<evidence type="ECO:0000313" key="15">
    <source>
        <dbReference type="Proteomes" id="UP001073122"/>
    </source>
</evidence>
<dbReference type="InterPro" id="IPR006665">
    <property type="entry name" value="OmpA-like"/>
</dbReference>
<feature type="chain" id="PRO_5045682019" evidence="12">
    <location>
        <begin position="22"/>
        <end position="496"/>
    </location>
</feature>
<proteinExistence type="predicted"/>
<evidence type="ECO:0000256" key="3">
    <source>
        <dbReference type="ARBA" id="ARBA00022452"/>
    </source>
</evidence>
<dbReference type="PRINTS" id="PR01021">
    <property type="entry name" value="OMPADOMAIN"/>
</dbReference>
<sequence>MKNLKLGISVLALTVASTVFAQTTNNPWMIGVGAHAENHTAQRGNFTNTFSATNLTKNMFNVNNFSITPPLSKLTVARNIGKGLVIDWQTSVGNVENKRLNMGKEFMLMTGLGFQAKAAGLIWNEESWFDPYLRVGANYLRHDYTSLSFPRQTFINGNPAEMTTNGDNGMEPGKANHFVVSTGAGVNFWLTKNFGLGVQGDYVSTPGDKANYANFWQASASLNFRFGNRDRDKDGILDKDDLCPDTPGLPEFQGCPDTDGDGVPDKDDQCPEVAGPVENNGCPWPDTDGDGVIDKDDACPSVAGPAENNGCPWPDTDGDGILDKDDACPTVPGVPEFNGCPPPAPVKPIDERVTEEFRDLLFDFNKATIKAQSNGKLDQAARIIKDEAAGQNFVIVGMTDKKGSDVYNLNLSKQRAAAVVAALESRGVNPSVLKSIGIGEQDAKVAETASDEERQADRRVVVRAISGSEWETYKKSDLPVKKAPAKKKKAPAKKKK</sequence>
<evidence type="ECO:0000256" key="5">
    <source>
        <dbReference type="ARBA" id="ARBA00022729"/>
    </source>
</evidence>
<evidence type="ECO:0000256" key="4">
    <source>
        <dbReference type="ARBA" id="ARBA00022692"/>
    </source>
</evidence>
<dbReference type="PANTHER" id="PTHR30329">
    <property type="entry name" value="STATOR ELEMENT OF FLAGELLAR MOTOR COMPLEX"/>
    <property type="match status" value="1"/>
</dbReference>
<evidence type="ECO:0000259" key="13">
    <source>
        <dbReference type="PROSITE" id="PS51123"/>
    </source>
</evidence>
<keyword evidence="4" id="KW-0812">Transmembrane</keyword>
<evidence type="ECO:0000256" key="2">
    <source>
        <dbReference type="ARBA" id="ARBA00022448"/>
    </source>
</evidence>
<dbReference type="RefSeq" id="WP_267266438.1">
    <property type="nucleotide sequence ID" value="NZ_JAOVZW010000018.1"/>
</dbReference>
<keyword evidence="7" id="KW-0626">Porin</keyword>
<comment type="subcellular location">
    <subcellularLocation>
        <location evidence="1">Cell outer membrane</location>
        <topology evidence="1">Multi-pass membrane protein</topology>
    </subcellularLocation>
</comment>
<evidence type="ECO:0000256" key="7">
    <source>
        <dbReference type="ARBA" id="ARBA00023114"/>
    </source>
</evidence>
<keyword evidence="8 10" id="KW-0472">Membrane</keyword>
<evidence type="ECO:0000256" key="10">
    <source>
        <dbReference type="PROSITE-ProRule" id="PRU00473"/>
    </source>
</evidence>
<dbReference type="Pfam" id="PF02412">
    <property type="entry name" value="TSP_3"/>
    <property type="match status" value="3"/>
</dbReference>
<feature type="domain" description="OmpA-like" evidence="13">
    <location>
        <begin position="349"/>
        <end position="468"/>
    </location>
</feature>
<keyword evidence="15" id="KW-1185">Reference proteome</keyword>
<evidence type="ECO:0000256" key="6">
    <source>
        <dbReference type="ARBA" id="ARBA00023065"/>
    </source>
</evidence>
<keyword evidence="9" id="KW-0998">Cell outer membrane</keyword>
<dbReference type="InterPro" id="IPR028974">
    <property type="entry name" value="TSP_type-3_rpt"/>
</dbReference>
<reference evidence="14" key="1">
    <citation type="submission" date="2022-10" db="EMBL/GenBank/DDBJ databases">
        <title>Chryseobacterium sp. nov., a novel bacterial species.</title>
        <authorList>
            <person name="Cao Y."/>
        </authorList>
    </citation>
    <scope>NUCLEOTIDE SEQUENCE</scope>
    <source>
        <strain evidence="14">CCTCC AB2015118</strain>
    </source>
</reference>
<evidence type="ECO:0000256" key="8">
    <source>
        <dbReference type="ARBA" id="ARBA00023136"/>
    </source>
</evidence>
<evidence type="ECO:0000256" key="1">
    <source>
        <dbReference type="ARBA" id="ARBA00004571"/>
    </source>
</evidence>
<dbReference type="CDD" id="cd07185">
    <property type="entry name" value="OmpA_C-like"/>
    <property type="match status" value="1"/>
</dbReference>
<evidence type="ECO:0000256" key="12">
    <source>
        <dbReference type="SAM" id="SignalP"/>
    </source>
</evidence>
<dbReference type="InterPro" id="IPR050330">
    <property type="entry name" value="Bact_OuterMem_StrucFunc"/>
</dbReference>
<feature type="compositionally biased region" description="Basic residues" evidence="11">
    <location>
        <begin position="483"/>
        <end position="496"/>
    </location>
</feature>
<keyword evidence="6" id="KW-0406">Ion transport</keyword>
<organism evidence="14 15">
    <name type="scientific">Chryseobacterium formosus</name>
    <dbReference type="NCBI Taxonomy" id="1537363"/>
    <lineage>
        <taxon>Bacteria</taxon>
        <taxon>Pseudomonadati</taxon>
        <taxon>Bacteroidota</taxon>
        <taxon>Flavobacteriia</taxon>
        <taxon>Flavobacteriales</taxon>
        <taxon>Weeksellaceae</taxon>
        <taxon>Chryseobacterium group</taxon>
        <taxon>Chryseobacterium</taxon>
    </lineage>
</organism>
<dbReference type="Pfam" id="PF00691">
    <property type="entry name" value="OmpA"/>
    <property type="match status" value="1"/>
</dbReference>
<dbReference type="Gene3D" id="4.10.1080.10">
    <property type="entry name" value="TSP type-3 repeat"/>
    <property type="match status" value="1"/>
</dbReference>
<dbReference type="InterPro" id="IPR036737">
    <property type="entry name" value="OmpA-like_sf"/>
</dbReference>
<keyword evidence="5 12" id="KW-0732">Signal</keyword>
<protein>
    <submittedName>
        <fullName evidence="14">OmpA family protein</fullName>
    </submittedName>
</protein>
<dbReference type="Proteomes" id="UP001073122">
    <property type="component" value="Unassembled WGS sequence"/>
</dbReference>
<evidence type="ECO:0000256" key="11">
    <source>
        <dbReference type="SAM" id="MobiDB-lite"/>
    </source>
</evidence>
<name>A0ABT3XSQ9_9FLAO</name>
<dbReference type="Gene3D" id="3.30.1330.60">
    <property type="entry name" value="OmpA-like domain"/>
    <property type="match status" value="1"/>
</dbReference>
<dbReference type="SUPFAM" id="SSF56925">
    <property type="entry name" value="OMPA-like"/>
    <property type="match status" value="1"/>
</dbReference>
<evidence type="ECO:0000256" key="9">
    <source>
        <dbReference type="ARBA" id="ARBA00023237"/>
    </source>
</evidence>
<dbReference type="SUPFAM" id="SSF103088">
    <property type="entry name" value="OmpA-like"/>
    <property type="match status" value="1"/>
</dbReference>
<keyword evidence="2" id="KW-0813">Transport</keyword>
<feature type="region of interest" description="Disordered" evidence="11">
    <location>
        <begin position="476"/>
        <end position="496"/>
    </location>
</feature>
<dbReference type="SUPFAM" id="SSF103647">
    <property type="entry name" value="TSP type-3 repeat"/>
    <property type="match status" value="1"/>
</dbReference>
<dbReference type="PANTHER" id="PTHR30329:SF21">
    <property type="entry name" value="LIPOPROTEIN YIAD-RELATED"/>
    <property type="match status" value="1"/>
</dbReference>
<keyword evidence="3" id="KW-1134">Transmembrane beta strand</keyword>
<dbReference type="EMBL" id="JAOVZW010000018">
    <property type="protein sequence ID" value="MCX8525157.1"/>
    <property type="molecule type" value="Genomic_DNA"/>
</dbReference>
<accession>A0ABT3XSQ9</accession>
<dbReference type="InterPro" id="IPR018247">
    <property type="entry name" value="EF_Hand_1_Ca_BS"/>
</dbReference>